<reference evidence="2" key="1">
    <citation type="submission" date="2022-03" db="EMBL/GenBank/DDBJ databases">
        <authorList>
            <person name="Martin C."/>
        </authorList>
    </citation>
    <scope>NUCLEOTIDE SEQUENCE</scope>
</reference>
<feature type="non-terminal residue" evidence="2">
    <location>
        <position position="1"/>
    </location>
</feature>
<feature type="region of interest" description="Disordered" evidence="1">
    <location>
        <begin position="346"/>
        <end position="383"/>
    </location>
</feature>
<dbReference type="EMBL" id="CAIIXF020000009">
    <property type="protein sequence ID" value="CAH1795542.1"/>
    <property type="molecule type" value="Genomic_DNA"/>
</dbReference>
<proteinExistence type="predicted"/>
<feature type="compositionally biased region" description="Polar residues" evidence="1">
    <location>
        <begin position="271"/>
        <end position="290"/>
    </location>
</feature>
<evidence type="ECO:0000313" key="3">
    <source>
        <dbReference type="Proteomes" id="UP000749559"/>
    </source>
</evidence>
<accession>A0A8S4PVC0</accession>
<dbReference type="Proteomes" id="UP000749559">
    <property type="component" value="Unassembled WGS sequence"/>
</dbReference>
<feature type="compositionally biased region" description="Low complexity" evidence="1">
    <location>
        <begin position="353"/>
        <end position="368"/>
    </location>
</feature>
<gene>
    <name evidence="2" type="ORF">OFUS_LOCUS20069</name>
</gene>
<evidence type="ECO:0000256" key="1">
    <source>
        <dbReference type="SAM" id="MobiDB-lite"/>
    </source>
</evidence>
<sequence length="604" mass="65887">PMSQQVQHSPMSQQVQHSPMSQQLQQSPMSQQVQHSPMSQQVQHSPISQQVQQSPISQQLQQSPHTPLQQPHTPLQQPNTPLQQPHTPLQQPLTPLQQPLTPLQQPLTPQQPATRQLQPGPNKDCMSSNMVNVMPSSCSMEGVNMNPVSNSSMHAMQSPAHPMQSPASHCNNLASPDMGSVHSMGTNPDMSVVQCNMASPEVTGVRHNPCNNLPSPHSNACNSMPSPAEMGVVQGNTMGHPNMGPTMQPGTLPPNTGYGEIDVNQLPGLESPTSISSTEMQNSTGSSVENTPTQNFTDCAQLQGYCVNNQQGGSYMDVAHHQNASQNNMVPVVSAAGTFTGMLLSPTPPQVQQPPIQQQQQQQQHQGQHGTMVHGGNFTMPQVPTQRLSHANIPYTSGHNAVRQQYPANPTSCSLAKLQQLTNGINMDLLPENTMTPPPNLTPPPVNMTPPPIQRNMTPPIPNLQPQMNNSPGAYKQHSRRSSVAMIQKSPNVTVNPNMSFSPNVTLQPGTNVITGYNLGPTLNGYRLQQPALMNTGAYGYIQQPQIGHMQMMNTYPQAANFQQQMQMQMQPPQNMNNSMYYGYINRFPAQTINMNGVNSMSRR</sequence>
<dbReference type="OrthoDB" id="6434993at2759"/>
<keyword evidence="3" id="KW-1185">Reference proteome</keyword>
<dbReference type="AlphaFoldDB" id="A0A8S4PVC0"/>
<evidence type="ECO:0000313" key="2">
    <source>
        <dbReference type="EMBL" id="CAH1795542.1"/>
    </source>
</evidence>
<feature type="region of interest" description="Disordered" evidence="1">
    <location>
        <begin position="267"/>
        <end position="290"/>
    </location>
</feature>
<organism evidence="2 3">
    <name type="scientific">Owenia fusiformis</name>
    <name type="common">Polychaete worm</name>
    <dbReference type="NCBI Taxonomy" id="6347"/>
    <lineage>
        <taxon>Eukaryota</taxon>
        <taxon>Metazoa</taxon>
        <taxon>Spiralia</taxon>
        <taxon>Lophotrochozoa</taxon>
        <taxon>Annelida</taxon>
        <taxon>Polychaeta</taxon>
        <taxon>Sedentaria</taxon>
        <taxon>Canalipalpata</taxon>
        <taxon>Sabellida</taxon>
        <taxon>Oweniida</taxon>
        <taxon>Oweniidae</taxon>
        <taxon>Owenia</taxon>
    </lineage>
</organism>
<feature type="region of interest" description="Disordered" evidence="1">
    <location>
        <begin position="1"/>
        <end position="122"/>
    </location>
</feature>
<protein>
    <submittedName>
        <fullName evidence="2">Uncharacterized protein</fullName>
    </submittedName>
</protein>
<comment type="caution">
    <text evidence="2">The sequence shown here is derived from an EMBL/GenBank/DDBJ whole genome shotgun (WGS) entry which is preliminary data.</text>
</comment>
<name>A0A8S4PVC0_OWEFU</name>